<comment type="caution">
    <text evidence="1">The sequence shown here is derived from an EMBL/GenBank/DDBJ whole genome shotgun (WGS) entry which is preliminary data.</text>
</comment>
<protein>
    <recommendedName>
        <fullName evidence="3">GED domain-containing protein</fullName>
    </recommendedName>
</protein>
<dbReference type="AlphaFoldDB" id="A0AAV7SAH9"/>
<proteinExistence type="predicted"/>
<sequence>MRPEVVTQISKAISTYLEINDTADTLLPVLWDALKMEIRGEFIGVSAADNKLRREKRAHLQHQVTELEKIHKMMGAQGSGDSSVQLGYS</sequence>
<organism evidence="1 2">
    <name type="scientific">Pleurodeles waltl</name>
    <name type="common">Iberian ribbed newt</name>
    <dbReference type="NCBI Taxonomy" id="8319"/>
    <lineage>
        <taxon>Eukaryota</taxon>
        <taxon>Metazoa</taxon>
        <taxon>Chordata</taxon>
        <taxon>Craniata</taxon>
        <taxon>Vertebrata</taxon>
        <taxon>Euteleostomi</taxon>
        <taxon>Amphibia</taxon>
        <taxon>Batrachia</taxon>
        <taxon>Caudata</taxon>
        <taxon>Salamandroidea</taxon>
        <taxon>Salamandridae</taxon>
        <taxon>Pleurodelinae</taxon>
        <taxon>Pleurodeles</taxon>
    </lineage>
</organism>
<accession>A0AAV7SAH9</accession>
<keyword evidence="2" id="KW-1185">Reference proteome</keyword>
<name>A0AAV7SAH9_PLEWA</name>
<reference evidence="1" key="1">
    <citation type="journal article" date="2022" name="bioRxiv">
        <title>Sequencing and chromosome-scale assembly of the giantPleurodeles waltlgenome.</title>
        <authorList>
            <person name="Brown T."/>
            <person name="Elewa A."/>
            <person name="Iarovenko S."/>
            <person name="Subramanian E."/>
            <person name="Araus A.J."/>
            <person name="Petzold A."/>
            <person name="Susuki M."/>
            <person name="Suzuki K.-i.T."/>
            <person name="Hayashi T."/>
            <person name="Toyoda A."/>
            <person name="Oliveira C."/>
            <person name="Osipova E."/>
            <person name="Leigh N.D."/>
            <person name="Simon A."/>
            <person name="Yun M.H."/>
        </authorList>
    </citation>
    <scope>NUCLEOTIDE SEQUENCE</scope>
    <source>
        <strain evidence="1">20211129_DDA</strain>
        <tissue evidence="1">Liver</tissue>
    </source>
</reference>
<dbReference type="EMBL" id="JANPWB010000008">
    <property type="protein sequence ID" value="KAJ1161562.1"/>
    <property type="molecule type" value="Genomic_DNA"/>
</dbReference>
<evidence type="ECO:0000313" key="1">
    <source>
        <dbReference type="EMBL" id="KAJ1161562.1"/>
    </source>
</evidence>
<dbReference type="Proteomes" id="UP001066276">
    <property type="component" value="Chromosome 4_2"/>
</dbReference>
<evidence type="ECO:0008006" key="3">
    <source>
        <dbReference type="Google" id="ProtNLM"/>
    </source>
</evidence>
<gene>
    <name evidence="1" type="ORF">NDU88_002046</name>
</gene>
<evidence type="ECO:0000313" key="2">
    <source>
        <dbReference type="Proteomes" id="UP001066276"/>
    </source>
</evidence>